<keyword evidence="1" id="KW-0812">Transmembrane</keyword>
<feature type="transmembrane region" description="Helical" evidence="1">
    <location>
        <begin position="41"/>
        <end position="58"/>
    </location>
</feature>
<evidence type="ECO:0000256" key="1">
    <source>
        <dbReference type="SAM" id="Phobius"/>
    </source>
</evidence>
<evidence type="ECO:0000313" key="3">
    <source>
        <dbReference type="Proteomes" id="UP000321424"/>
    </source>
</evidence>
<proteinExistence type="predicted"/>
<dbReference type="EMBL" id="BJXA01000121">
    <property type="protein sequence ID" value="GEM43924.1"/>
    <property type="molecule type" value="Genomic_DNA"/>
</dbReference>
<dbReference type="AlphaFoldDB" id="A0A511MTM6"/>
<feature type="transmembrane region" description="Helical" evidence="1">
    <location>
        <begin position="7"/>
        <end position="29"/>
    </location>
</feature>
<comment type="caution">
    <text evidence="2">The sequence shown here is derived from an EMBL/GenBank/DDBJ whole genome shotgun (WGS) entry which is preliminary data.</text>
</comment>
<sequence>MPTPPRYVTILETALLTLIALGLAVAYLARQAPGAIPNHPTAGAALAALAAFTAFHGARHARTQPK</sequence>
<name>A0A511MTM6_9NOCA</name>
<gene>
    <name evidence="2" type="ORF">NN4_84430</name>
</gene>
<protein>
    <submittedName>
        <fullName evidence="2">Uncharacterized protein</fullName>
    </submittedName>
</protein>
<reference evidence="2 3" key="1">
    <citation type="submission" date="2019-07" db="EMBL/GenBank/DDBJ databases">
        <title>Whole genome shotgun sequence of Nocardia ninae NBRC 108245.</title>
        <authorList>
            <person name="Hosoyama A."/>
            <person name="Uohara A."/>
            <person name="Ohji S."/>
            <person name="Ichikawa N."/>
        </authorList>
    </citation>
    <scope>NUCLEOTIDE SEQUENCE [LARGE SCALE GENOMIC DNA]</scope>
    <source>
        <strain evidence="2 3">NBRC 108245</strain>
    </source>
</reference>
<accession>A0A511MTM6</accession>
<keyword evidence="3" id="KW-1185">Reference proteome</keyword>
<evidence type="ECO:0000313" key="2">
    <source>
        <dbReference type="EMBL" id="GEM43924.1"/>
    </source>
</evidence>
<dbReference type="RefSeq" id="WP_147143354.1">
    <property type="nucleotide sequence ID" value="NZ_BJXA01000121.1"/>
</dbReference>
<keyword evidence="1" id="KW-0472">Membrane</keyword>
<keyword evidence="1" id="KW-1133">Transmembrane helix</keyword>
<organism evidence="2 3">
    <name type="scientific">Nocardia ninae NBRC 108245</name>
    <dbReference type="NCBI Taxonomy" id="1210091"/>
    <lineage>
        <taxon>Bacteria</taxon>
        <taxon>Bacillati</taxon>
        <taxon>Actinomycetota</taxon>
        <taxon>Actinomycetes</taxon>
        <taxon>Mycobacteriales</taxon>
        <taxon>Nocardiaceae</taxon>
        <taxon>Nocardia</taxon>
    </lineage>
</organism>
<dbReference type="Proteomes" id="UP000321424">
    <property type="component" value="Unassembled WGS sequence"/>
</dbReference>